<gene>
    <name evidence="2" type="ORF">Pan54_24500</name>
</gene>
<keyword evidence="3" id="KW-1185">Reference proteome</keyword>
<evidence type="ECO:0000313" key="2">
    <source>
        <dbReference type="EMBL" id="TWT61713.1"/>
    </source>
</evidence>
<dbReference type="Proteomes" id="UP000316095">
    <property type="component" value="Unassembled WGS sequence"/>
</dbReference>
<sequence length="95" mass="11150">MRRTLHPLFVMLMSLTQQELARQIAYLKKRESHFLIQQRSGRTTQNQPQHDLRTDQPRRTDLLRNRLLQTGQAVRFRNVSGEQTERSSTASTKCG</sequence>
<evidence type="ECO:0000313" key="3">
    <source>
        <dbReference type="Proteomes" id="UP000316095"/>
    </source>
</evidence>
<feature type="region of interest" description="Disordered" evidence="1">
    <location>
        <begin position="74"/>
        <end position="95"/>
    </location>
</feature>
<reference evidence="2 3" key="1">
    <citation type="submission" date="2019-02" db="EMBL/GenBank/DDBJ databases">
        <title>Deep-cultivation of Planctomycetes and their phenomic and genomic characterization uncovers novel biology.</title>
        <authorList>
            <person name="Wiegand S."/>
            <person name="Jogler M."/>
            <person name="Boedeker C."/>
            <person name="Pinto D."/>
            <person name="Vollmers J."/>
            <person name="Rivas-Marin E."/>
            <person name="Kohn T."/>
            <person name="Peeters S.H."/>
            <person name="Heuer A."/>
            <person name="Rast P."/>
            <person name="Oberbeckmann S."/>
            <person name="Bunk B."/>
            <person name="Jeske O."/>
            <person name="Meyerdierks A."/>
            <person name="Storesund J.E."/>
            <person name="Kallscheuer N."/>
            <person name="Luecker S."/>
            <person name="Lage O.M."/>
            <person name="Pohl T."/>
            <person name="Merkel B.J."/>
            <person name="Hornburger P."/>
            <person name="Mueller R.-W."/>
            <person name="Bruemmer F."/>
            <person name="Labrenz M."/>
            <person name="Spormann A.M."/>
            <person name="Op Den Camp H."/>
            <person name="Overmann J."/>
            <person name="Amann R."/>
            <person name="Jetten M.S.M."/>
            <person name="Mascher T."/>
            <person name="Medema M.H."/>
            <person name="Devos D.P."/>
            <person name="Kaster A.-K."/>
            <person name="Ovreas L."/>
            <person name="Rohde M."/>
            <person name="Galperin M.Y."/>
            <person name="Jogler C."/>
        </authorList>
    </citation>
    <scope>NUCLEOTIDE SEQUENCE [LARGE SCALE GENOMIC DNA]</scope>
    <source>
        <strain evidence="2 3">Pan54</strain>
    </source>
</reference>
<accession>A0A5C5XHC8</accession>
<name>A0A5C5XHC8_9PLAN</name>
<proteinExistence type="predicted"/>
<evidence type="ECO:0000256" key="1">
    <source>
        <dbReference type="SAM" id="MobiDB-lite"/>
    </source>
</evidence>
<dbReference type="AlphaFoldDB" id="A0A5C5XHC8"/>
<dbReference type="EMBL" id="SJPG01000001">
    <property type="protein sequence ID" value="TWT61713.1"/>
    <property type="molecule type" value="Genomic_DNA"/>
</dbReference>
<feature type="compositionally biased region" description="Basic and acidic residues" evidence="1">
    <location>
        <begin position="50"/>
        <end position="60"/>
    </location>
</feature>
<feature type="compositionally biased region" description="Polar residues" evidence="1">
    <location>
        <begin position="36"/>
        <end position="49"/>
    </location>
</feature>
<protein>
    <submittedName>
        <fullName evidence="2">Uncharacterized protein</fullName>
    </submittedName>
</protein>
<feature type="compositionally biased region" description="Polar residues" evidence="1">
    <location>
        <begin position="80"/>
        <end position="95"/>
    </location>
</feature>
<organism evidence="2 3">
    <name type="scientific">Rubinisphaera italica</name>
    <dbReference type="NCBI Taxonomy" id="2527969"/>
    <lineage>
        <taxon>Bacteria</taxon>
        <taxon>Pseudomonadati</taxon>
        <taxon>Planctomycetota</taxon>
        <taxon>Planctomycetia</taxon>
        <taxon>Planctomycetales</taxon>
        <taxon>Planctomycetaceae</taxon>
        <taxon>Rubinisphaera</taxon>
    </lineage>
</organism>
<feature type="region of interest" description="Disordered" evidence="1">
    <location>
        <begin position="36"/>
        <end position="60"/>
    </location>
</feature>
<comment type="caution">
    <text evidence="2">The sequence shown here is derived from an EMBL/GenBank/DDBJ whole genome shotgun (WGS) entry which is preliminary data.</text>
</comment>